<dbReference type="AlphaFoldDB" id="A0A4Q7U7P7"/>
<dbReference type="InterPro" id="IPR055247">
    <property type="entry name" value="InsJ-like_HTH"/>
</dbReference>
<evidence type="ECO:0000256" key="3">
    <source>
        <dbReference type="ARBA" id="ARBA00006597"/>
    </source>
</evidence>
<dbReference type="SUPFAM" id="SSF48295">
    <property type="entry name" value="TrpR-like"/>
    <property type="match status" value="1"/>
</dbReference>
<keyword evidence="10" id="KW-1015">Disulfide bond</keyword>
<feature type="domain" description="4Fe-4S Wbl-type" evidence="13">
    <location>
        <begin position="28"/>
        <end position="90"/>
    </location>
</feature>
<comment type="cofactor">
    <cofactor evidence="1">
        <name>[4Fe-4S] cluster</name>
        <dbReference type="ChEBI" id="CHEBI:49883"/>
    </cofactor>
</comment>
<keyword evidence="6" id="KW-0408">Iron</keyword>
<dbReference type="InterPro" id="IPR003482">
    <property type="entry name" value="Whib"/>
</dbReference>
<evidence type="ECO:0000256" key="5">
    <source>
        <dbReference type="ARBA" id="ARBA00022723"/>
    </source>
</evidence>
<accession>A0A4Q7U7P7</accession>
<sequence>MPIPSSSIDTRPAPEPTDASPDWRHGAACRQVTPETFFPAAENGDSYDEQVTAAKAICHTCPVLKQCRAWSLLHLAYGVAGGLTERERSTLRRRQRRAHPRAAAAAHVAPVGEVAATATRRERRAAAVRYLAESRTSRDRAARQFHVSIRTIDRWLAEARASA</sequence>
<dbReference type="InterPro" id="IPR010921">
    <property type="entry name" value="Trp_repressor/repl_initiator"/>
</dbReference>
<keyword evidence="15" id="KW-1185">Reference proteome</keyword>
<comment type="subcellular location">
    <subcellularLocation>
        <location evidence="2">Cytoplasm</location>
    </subcellularLocation>
</comment>
<evidence type="ECO:0000256" key="2">
    <source>
        <dbReference type="ARBA" id="ARBA00004496"/>
    </source>
</evidence>
<keyword evidence="4" id="KW-0004">4Fe-4S</keyword>
<comment type="caution">
    <text evidence="14">The sequence shown here is derived from an EMBL/GenBank/DDBJ whole genome shotgun (WGS) entry which is preliminary data.</text>
</comment>
<keyword evidence="11" id="KW-0804">Transcription</keyword>
<evidence type="ECO:0000256" key="4">
    <source>
        <dbReference type="ARBA" id="ARBA00022485"/>
    </source>
</evidence>
<evidence type="ECO:0000256" key="1">
    <source>
        <dbReference type="ARBA" id="ARBA00001966"/>
    </source>
</evidence>
<dbReference type="Pfam" id="PF02467">
    <property type="entry name" value="Whib"/>
    <property type="match status" value="1"/>
</dbReference>
<keyword evidence="7" id="KW-0411">Iron-sulfur</keyword>
<dbReference type="InterPro" id="IPR034768">
    <property type="entry name" value="4FE4S_WBL"/>
</dbReference>
<keyword evidence="14" id="KW-0371">Homeobox</keyword>
<dbReference type="Pfam" id="PF13518">
    <property type="entry name" value="HTH_28"/>
    <property type="match status" value="1"/>
</dbReference>
<evidence type="ECO:0000256" key="11">
    <source>
        <dbReference type="ARBA" id="ARBA00023163"/>
    </source>
</evidence>
<evidence type="ECO:0000256" key="10">
    <source>
        <dbReference type="ARBA" id="ARBA00023157"/>
    </source>
</evidence>
<dbReference type="GO" id="GO:0046872">
    <property type="term" value="F:metal ion binding"/>
    <property type="evidence" value="ECO:0007669"/>
    <property type="project" value="UniProtKB-KW"/>
</dbReference>
<proteinExistence type="inferred from homology"/>
<dbReference type="EMBL" id="SHKL01000002">
    <property type="protein sequence ID" value="RZT75518.1"/>
    <property type="molecule type" value="Genomic_DNA"/>
</dbReference>
<dbReference type="PROSITE" id="PS51674">
    <property type="entry name" value="4FE4S_WBL"/>
    <property type="match status" value="1"/>
</dbReference>
<evidence type="ECO:0000256" key="6">
    <source>
        <dbReference type="ARBA" id="ARBA00023004"/>
    </source>
</evidence>
<dbReference type="GO" id="GO:0047134">
    <property type="term" value="F:protein-disulfide reductase [NAD(P)H] activity"/>
    <property type="evidence" value="ECO:0007669"/>
    <property type="project" value="TreeGrafter"/>
</dbReference>
<evidence type="ECO:0000259" key="13">
    <source>
        <dbReference type="PROSITE" id="PS51674"/>
    </source>
</evidence>
<feature type="region of interest" description="Disordered" evidence="12">
    <location>
        <begin position="1"/>
        <end position="24"/>
    </location>
</feature>
<evidence type="ECO:0000256" key="8">
    <source>
        <dbReference type="ARBA" id="ARBA00023015"/>
    </source>
</evidence>
<name>A0A4Q7U7P7_PSEST</name>
<evidence type="ECO:0000256" key="7">
    <source>
        <dbReference type="ARBA" id="ARBA00023014"/>
    </source>
</evidence>
<organism evidence="14 15">
    <name type="scientific">Pseudonocardia sediminis</name>
    <dbReference type="NCBI Taxonomy" id="1397368"/>
    <lineage>
        <taxon>Bacteria</taxon>
        <taxon>Bacillati</taxon>
        <taxon>Actinomycetota</taxon>
        <taxon>Actinomycetes</taxon>
        <taxon>Pseudonocardiales</taxon>
        <taxon>Pseudonocardiaceae</taxon>
        <taxon>Pseudonocardia</taxon>
    </lineage>
</organism>
<gene>
    <name evidence="14" type="ORF">EV383_6259</name>
</gene>
<dbReference type="GO" id="GO:0045454">
    <property type="term" value="P:cell redox homeostasis"/>
    <property type="evidence" value="ECO:0007669"/>
    <property type="project" value="TreeGrafter"/>
</dbReference>
<evidence type="ECO:0000256" key="12">
    <source>
        <dbReference type="SAM" id="MobiDB-lite"/>
    </source>
</evidence>
<dbReference type="GO" id="GO:0051539">
    <property type="term" value="F:4 iron, 4 sulfur cluster binding"/>
    <property type="evidence" value="ECO:0007669"/>
    <property type="project" value="UniProtKB-KW"/>
</dbReference>
<reference evidence="14 15" key="1">
    <citation type="submission" date="2019-02" db="EMBL/GenBank/DDBJ databases">
        <title>Sequencing the genomes of 1000 actinobacteria strains.</title>
        <authorList>
            <person name="Klenk H.-P."/>
        </authorList>
    </citation>
    <scope>NUCLEOTIDE SEQUENCE [LARGE SCALE GENOMIC DNA]</scope>
    <source>
        <strain evidence="14 15">DSM 45779</strain>
    </source>
</reference>
<comment type="similarity">
    <text evidence="3">Belongs to the WhiB family.</text>
</comment>
<protein>
    <submittedName>
        <fullName evidence="14">Homeodomain-like domain-containing protein</fullName>
    </submittedName>
</protein>
<dbReference type="GO" id="GO:0045892">
    <property type="term" value="P:negative regulation of DNA-templated transcription"/>
    <property type="evidence" value="ECO:0007669"/>
    <property type="project" value="TreeGrafter"/>
</dbReference>
<dbReference type="RefSeq" id="WP_165438616.1">
    <property type="nucleotide sequence ID" value="NZ_SHKL01000002.1"/>
</dbReference>
<dbReference type="Proteomes" id="UP000291591">
    <property type="component" value="Unassembled WGS sequence"/>
</dbReference>
<dbReference type="GO" id="GO:0043565">
    <property type="term" value="F:sequence-specific DNA binding"/>
    <property type="evidence" value="ECO:0007669"/>
    <property type="project" value="InterPro"/>
</dbReference>
<dbReference type="PANTHER" id="PTHR38839">
    <property type="entry name" value="TRANSCRIPTIONAL REGULATOR WHID-RELATED"/>
    <property type="match status" value="1"/>
</dbReference>
<evidence type="ECO:0000256" key="9">
    <source>
        <dbReference type="ARBA" id="ARBA00023125"/>
    </source>
</evidence>
<evidence type="ECO:0000313" key="15">
    <source>
        <dbReference type="Proteomes" id="UP000291591"/>
    </source>
</evidence>
<keyword evidence="9 14" id="KW-0238">DNA-binding</keyword>
<keyword evidence="5" id="KW-0479">Metal-binding</keyword>
<dbReference type="GO" id="GO:0005737">
    <property type="term" value="C:cytoplasm"/>
    <property type="evidence" value="ECO:0007669"/>
    <property type="project" value="UniProtKB-SubCell"/>
</dbReference>
<keyword evidence="8" id="KW-0805">Transcription regulation</keyword>
<evidence type="ECO:0000313" key="14">
    <source>
        <dbReference type="EMBL" id="RZT75518.1"/>
    </source>
</evidence>